<dbReference type="EMBL" id="CADCWE010000227">
    <property type="protein sequence ID" value="CAA9557801.1"/>
    <property type="molecule type" value="Genomic_DNA"/>
</dbReference>
<organism evidence="1">
    <name type="scientific">uncultured Thermomicrobiales bacterium</name>
    <dbReference type="NCBI Taxonomy" id="1645740"/>
    <lineage>
        <taxon>Bacteria</taxon>
        <taxon>Pseudomonadati</taxon>
        <taxon>Thermomicrobiota</taxon>
        <taxon>Thermomicrobia</taxon>
        <taxon>Thermomicrobiales</taxon>
        <taxon>environmental samples</taxon>
    </lineage>
</organism>
<protein>
    <submittedName>
        <fullName evidence="1">Uncharacterized protein</fullName>
    </submittedName>
</protein>
<accession>A0A6J4UQR4</accession>
<dbReference type="Gene3D" id="3.30.360.10">
    <property type="entry name" value="Dihydrodipicolinate Reductase, domain 2"/>
    <property type="match status" value="1"/>
</dbReference>
<sequence length="54" mass="5625">MIGGLGHLRQRRDILDAFRDGRDPLVTGAEGLATIAAILAIERRAAPAGSSARA</sequence>
<evidence type="ECO:0000313" key="1">
    <source>
        <dbReference type="EMBL" id="CAA9557801.1"/>
    </source>
</evidence>
<gene>
    <name evidence="1" type="ORF">AVDCRST_MAG73-3363</name>
</gene>
<name>A0A6J4UQR4_9BACT</name>
<dbReference type="AlphaFoldDB" id="A0A6J4UQR4"/>
<reference evidence="1" key="1">
    <citation type="submission" date="2020-02" db="EMBL/GenBank/DDBJ databases">
        <authorList>
            <person name="Meier V. D."/>
        </authorList>
    </citation>
    <scope>NUCLEOTIDE SEQUENCE</scope>
    <source>
        <strain evidence="1">AVDCRST_MAG73</strain>
    </source>
</reference>
<proteinExistence type="predicted"/>